<feature type="domain" description="HicB-like antitoxin of toxin-antitoxin system" evidence="1">
    <location>
        <begin position="3"/>
        <end position="128"/>
    </location>
</feature>
<dbReference type="Pfam" id="PF15919">
    <property type="entry name" value="HicB_lk_antitox"/>
    <property type="match status" value="1"/>
</dbReference>
<dbReference type="Proteomes" id="UP000254253">
    <property type="component" value="Unassembled WGS sequence"/>
</dbReference>
<dbReference type="CDD" id="cd22231">
    <property type="entry name" value="RHH_NikR_HicB-like"/>
    <property type="match status" value="1"/>
</dbReference>
<dbReference type="InterPro" id="IPR035069">
    <property type="entry name" value="TTHA1013/TTHA0281-like"/>
</dbReference>
<keyword evidence="3" id="KW-1185">Reference proteome</keyword>
<dbReference type="PANTHER" id="PTHR34504">
    <property type="entry name" value="ANTITOXIN HICB"/>
    <property type="match status" value="1"/>
</dbReference>
<evidence type="ECO:0000313" key="3">
    <source>
        <dbReference type="Proteomes" id="UP000254253"/>
    </source>
</evidence>
<protein>
    <recommendedName>
        <fullName evidence="1">HicB-like antitoxin of toxin-antitoxin system domain-containing protein</fullName>
    </recommendedName>
</protein>
<dbReference type="SUPFAM" id="SSF143100">
    <property type="entry name" value="TTHA1013/TTHA0281-like"/>
    <property type="match status" value="1"/>
</dbReference>
<evidence type="ECO:0000259" key="1">
    <source>
        <dbReference type="Pfam" id="PF15919"/>
    </source>
</evidence>
<accession>A0A380TUM4</accession>
<gene>
    <name evidence="2" type="ORF">NCTC4191_00568</name>
</gene>
<organism evidence="2 3">
    <name type="scientific">Actinobacillus lignieresii</name>
    <dbReference type="NCBI Taxonomy" id="720"/>
    <lineage>
        <taxon>Bacteria</taxon>
        <taxon>Pseudomonadati</taxon>
        <taxon>Pseudomonadota</taxon>
        <taxon>Gammaproteobacteria</taxon>
        <taxon>Pasteurellales</taxon>
        <taxon>Pasteurellaceae</taxon>
        <taxon>Actinobacillus</taxon>
    </lineage>
</organism>
<dbReference type="EMBL" id="UFRN01000002">
    <property type="protein sequence ID" value="SUT91500.1"/>
    <property type="molecule type" value="Genomic_DNA"/>
</dbReference>
<dbReference type="AlphaFoldDB" id="A0A380TUM4"/>
<evidence type="ECO:0000313" key="2">
    <source>
        <dbReference type="EMBL" id="SUT91500.1"/>
    </source>
</evidence>
<dbReference type="Gene3D" id="3.30.160.250">
    <property type="match status" value="1"/>
</dbReference>
<sequence>MLYPIAIELGDEKHAYGVVVPDVAGCFSAGDTIEEAFQNAKEAIPFHIEGMLEDGEDIPQPTSIDAHRNNPDYEGFMWSVIDVDLTHLMGKSEKLNITLPSLLIKRIDEFVARHPDYKNRSNFLAKVATDRLLSA</sequence>
<proteinExistence type="predicted"/>
<dbReference type="InterPro" id="IPR031807">
    <property type="entry name" value="HicB-like"/>
</dbReference>
<dbReference type="PANTHER" id="PTHR34504:SF2">
    <property type="entry name" value="UPF0150 PROTEIN SSL0259"/>
    <property type="match status" value="1"/>
</dbReference>
<dbReference type="RefSeq" id="WP_115590009.1">
    <property type="nucleotide sequence ID" value="NZ_UFRN01000002.1"/>
</dbReference>
<name>A0A380TUM4_ACTLI</name>
<dbReference type="InterPro" id="IPR051404">
    <property type="entry name" value="TA_system_antitoxin"/>
</dbReference>
<reference evidence="2 3" key="1">
    <citation type="submission" date="2018-06" db="EMBL/GenBank/DDBJ databases">
        <authorList>
            <consortium name="Pathogen Informatics"/>
            <person name="Doyle S."/>
        </authorList>
    </citation>
    <scope>NUCLEOTIDE SEQUENCE [LARGE SCALE GENOMIC DNA]</scope>
    <source>
        <strain evidence="2 3">NCTC4191</strain>
    </source>
</reference>